<feature type="transmembrane region" description="Helical" evidence="1">
    <location>
        <begin position="6"/>
        <end position="27"/>
    </location>
</feature>
<dbReference type="Proteomes" id="UP000741863">
    <property type="component" value="Unassembled WGS sequence"/>
</dbReference>
<keyword evidence="1" id="KW-0812">Transmembrane</keyword>
<dbReference type="EMBL" id="JAFBEC010000004">
    <property type="protein sequence ID" value="MBM7632680.1"/>
    <property type="molecule type" value="Genomic_DNA"/>
</dbReference>
<evidence type="ECO:0000313" key="3">
    <source>
        <dbReference type="Proteomes" id="UP000741863"/>
    </source>
</evidence>
<feature type="transmembrane region" description="Helical" evidence="1">
    <location>
        <begin position="69"/>
        <end position="93"/>
    </location>
</feature>
<name>A0ABS2PCA1_9BACL</name>
<keyword evidence="3" id="KW-1185">Reference proteome</keyword>
<feature type="transmembrane region" description="Helical" evidence="1">
    <location>
        <begin position="34"/>
        <end position="63"/>
    </location>
</feature>
<protein>
    <submittedName>
        <fullName evidence="2">Membrane protein YdbT with pleckstrin-like domain</fullName>
    </submittedName>
</protein>
<evidence type="ECO:0000313" key="2">
    <source>
        <dbReference type="EMBL" id="MBM7632680.1"/>
    </source>
</evidence>
<accession>A0ABS2PCA1</accession>
<sequence>MNVIVSIASALCSSVIVFVLFTVFFTLNSPMVEYYFIMTEILPIFLVFVIPLHVVCLMVYTLLNNKINVLYGILIFSGISIVMGSLISLLLTGTLVGEGMLINIVYLLSGLLFFIINRWLSVKYASTQL</sequence>
<keyword evidence="1" id="KW-0472">Membrane</keyword>
<keyword evidence="1" id="KW-1133">Transmembrane helix</keyword>
<reference evidence="2 3" key="1">
    <citation type="submission" date="2021-01" db="EMBL/GenBank/DDBJ databases">
        <title>Genomic Encyclopedia of Type Strains, Phase IV (KMG-IV): sequencing the most valuable type-strain genomes for metagenomic binning, comparative biology and taxonomic classification.</title>
        <authorList>
            <person name="Goeker M."/>
        </authorList>
    </citation>
    <scope>NUCLEOTIDE SEQUENCE [LARGE SCALE GENOMIC DNA]</scope>
    <source>
        <strain evidence="2 3">DSM 25540</strain>
    </source>
</reference>
<evidence type="ECO:0000256" key="1">
    <source>
        <dbReference type="SAM" id="Phobius"/>
    </source>
</evidence>
<proteinExistence type="predicted"/>
<feature type="transmembrane region" description="Helical" evidence="1">
    <location>
        <begin position="100"/>
        <end position="120"/>
    </location>
</feature>
<organism evidence="2 3">
    <name type="scientific">Geomicrobium sediminis</name>
    <dbReference type="NCBI Taxonomy" id="1347788"/>
    <lineage>
        <taxon>Bacteria</taxon>
        <taxon>Bacillati</taxon>
        <taxon>Bacillota</taxon>
        <taxon>Bacilli</taxon>
        <taxon>Bacillales</taxon>
        <taxon>Geomicrobium</taxon>
    </lineage>
</organism>
<dbReference type="RefSeq" id="WP_204697022.1">
    <property type="nucleotide sequence ID" value="NZ_JAFBEC010000004.1"/>
</dbReference>
<comment type="caution">
    <text evidence="2">The sequence shown here is derived from an EMBL/GenBank/DDBJ whole genome shotgun (WGS) entry which is preliminary data.</text>
</comment>
<gene>
    <name evidence="2" type="ORF">JOD17_001774</name>
</gene>